<organism evidence="1 2">
    <name type="scientific">Acinetobacter higginsii</name>
    <dbReference type="NCBI Taxonomy" id="70347"/>
    <lineage>
        <taxon>Bacteria</taxon>
        <taxon>Pseudomonadati</taxon>
        <taxon>Pseudomonadota</taxon>
        <taxon>Gammaproteobacteria</taxon>
        <taxon>Moraxellales</taxon>
        <taxon>Moraxellaceae</taxon>
        <taxon>Acinetobacter</taxon>
    </lineage>
</organism>
<dbReference type="PATRIC" id="fig|1217700.3.peg.566"/>
<keyword evidence="2" id="KW-1185">Reference proteome</keyword>
<dbReference type="OrthoDB" id="238183at2"/>
<dbReference type="EMBL" id="APRN01000030">
    <property type="protein sequence ID" value="ENX61565.1"/>
    <property type="molecule type" value="Genomic_DNA"/>
</dbReference>
<dbReference type="RefSeq" id="WP_005200832.1">
    <property type="nucleotide sequence ID" value="NZ_KB850070.1"/>
</dbReference>
<dbReference type="SUPFAM" id="SSF53756">
    <property type="entry name" value="UDP-Glycosyltransferase/glycogen phosphorylase"/>
    <property type="match status" value="1"/>
</dbReference>
<reference evidence="1 2" key="1">
    <citation type="submission" date="2013-02" db="EMBL/GenBank/DDBJ databases">
        <title>The Genome Sequence of Acinetobacter sp. CIP 70.18.</title>
        <authorList>
            <consortium name="The Broad Institute Genome Sequencing Platform"/>
            <consortium name="The Broad Institute Genome Sequencing Center for Infectious Disease"/>
            <person name="Cerqueira G."/>
            <person name="Feldgarden M."/>
            <person name="Courvalin P."/>
            <person name="Perichon B."/>
            <person name="Grillot-Courvalin C."/>
            <person name="Clermont D."/>
            <person name="Rocha E."/>
            <person name="Yoon E.-J."/>
            <person name="Nemec A."/>
            <person name="Walker B."/>
            <person name="Young S.K."/>
            <person name="Zeng Q."/>
            <person name="Gargeya S."/>
            <person name="Fitzgerald M."/>
            <person name="Haas B."/>
            <person name="Abouelleil A."/>
            <person name="Alvarado L."/>
            <person name="Arachchi H.M."/>
            <person name="Berlin A.M."/>
            <person name="Chapman S.B."/>
            <person name="Dewar J."/>
            <person name="Goldberg J."/>
            <person name="Griggs A."/>
            <person name="Gujja S."/>
            <person name="Hansen M."/>
            <person name="Howarth C."/>
            <person name="Imamovic A."/>
            <person name="Larimer J."/>
            <person name="McCowan C."/>
            <person name="Murphy C."/>
            <person name="Neiman D."/>
            <person name="Pearson M."/>
            <person name="Priest M."/>
            <person name="Roberts A."/>
            <person name="Saif S."/>
            <person name="Shea T."/>
            <person name="Sisk P."/>
            <person name="Sykes S."/>
            <person name="Wortman J."/>
            <person name="Nusbaum C."/>
            <person name="Birren B."/>
        </authorList>
    </citation>
    <scope>NUCLEOTIDE SEQUENCE [LARGE SCALE GENOMIC DNA]</scope>
    <source>
        <strain evidence="1 2">CIP 70.18</strain>
    </source>
</reference>
<gene>
    <name evidence="1" type="ORF">F902_00602</name>
</gene>
<protein>
    <submittedName>
        <fullName evidence="1">Uncharacterized protein</fullName>
    </submittedName>
</protein>
<comment type="caution">
    <text evidence="1">The sequence shown here is derived from an EMBL/GenBank/DDBJ whole genome shotgun (WGS) entry which is preliminary data.</text>
</comment>
<sequence length="560" mass="64077">MDNIAIKTDERLAQVLLENNRSNTLSRTIFKQLTDRLAIYTPLNNDLLNAIAQTLSLLNDFHVGEQTGLYRCARLLITHSRQMQDRHDLQAWENDLILLLNLEFQKTGLNLSGHQKRLENYQKQKMLVEKERGSPNTETASNIITFFDQEQDVEKTAIFIGQLLSNKTWGNQVFLTISQKSILIKRYDLLEKLIKQAGERVLSKQSAPLKEDILLNKIATLGSYYHEMGQYQEYLSLIKWSKNIFKNSNLLDYHEGICKIALGDLDGWRLFSVRRKMVKLPSLIQNLKTWDGHSPVENLLIWWPEGAGIGGEIMRLIFLPNILIKAKKVGIICDTRLHSVLMQKFPQIKCYPYSMLTLGTANNYDAEIDLISLTQFFLTPSYQAQPILSTNTRADVNVIGPLLSTRKIRCGISWFTPNKRSQIQRSIPAHILSNWIDSLDGVEFYALQHSLDDCPEFELHNCKINYLVNAEKDIDGLLHLAADMDLIITIGNSTAHLTGALGIPTLVLLPQKPRFQWGIKGINMPFYKNMKLIRQEIPNDWNGCLLQVSKYIQELKGLNS</sequence>
<proteinExistence type="predicted"/>
<dbReference type="AlphaFoldDB" id="N9TDW9"/>
<dbReference type="Proteomes" id="UP000013084">
    <property type="component" value="Unassembled WGS sequence"/>
</dbReference>
<evidence type="ECO:0000313" key="1">
    <source>
        <dbReference type="EMBL" id="ENX61565.1"/>
    </source>
</evidence>
<dbReference type="HOGENOM" id="CLU_486302_0_0_6"/>
<evidence type="ECO:0000313" key="2">
    <source>
        <dbReference type="Proteomes" id="UP000013084"/>
    </source>
</evidence>
<accession>N9TDW9</accession>
<name>N9TDW9_9GAMM</name>